<protein>
    <submittedName>
        <fullName evidence="2">Uncharacterized protein</fullName>
    </submittedName>
</protein>
<accession>A0A2A9NJM6</accession>
<dbReference type="EMBL" id="KZ302007">
    <property type="protein sequence ID" value="PFH50278.1"/>
    <property type="molecule type" value="Genomic_DNA"/>
</dbReference>
<feature type="compositionally biased region" description="Low complexity" evidence="1">
    <location>
        <begin position="12"/>
        <end position="29"/>
    </location>
</feature>
<evidence type="ECO:0000256" key="1">
    <source>
        <dbReference type="SAM" id="MobiDB-lite"/>
    </source>
</evidence>
<dbReference type="AlphaFoldDB" id="A0A2A9NJM6"/>
<dbReference type="OrthoDB" id="3263296at2759"/>
<gene>
    <name evidence="2" type="ORF">AMATHDRAFT_61329</name>
</gene>
<name>A0A2A9NJM6_9AGAR</name>
<dbReference type="STRING" id="703135.A0A2A9NJM6"/>
<dbReference type="Proteomes" id="UP000242287">
    <property type="component" value="Unassembled WGS sequence"/>
</dbReference>
<reference evidence="2 3" key="1">
    <citation type="submission" date="2014-02" db="EMBL/GenBank/DDBJ databases">
        <title>Transposable element dynamics among asymbiotic and ectomycorrhizal Amanita fungi.</title>
        <authorList>
            <consortium name="DOE Joint Genome Institute"/>
            <person name="Hess J."/>
            <person name="Skrede I."/>
            <person name="Wolfe B."/>
            <person name="LaButti K."/>
            <person name="Ohm R.A."/>
            <person name="Grigoriev I.V."/>
            <person name="Pringle A."/>
        </authorList>
    </citation>
    <scope>NUCLEOTIDE SEQUENCE [LARGE SCALE GENOMIC DNA]</scope>
    <source>
        <strain evidence="2 3">SKay4041</strain>
    </source>
</reference>
<evidence type="ECO:0000313" key="3">
    <source>
        <dbReference type="Proteomes" id="UP000242287"/>
    </source>
</evidence>
<feature type="compositionally biased region" description="Low complexity" evidence="1">
    <location>
        <begin position="108"/>
        <end position="123"/>
    </location>
</feature>
<organism evidence="2 3">
    <name type="scientific">Amanita thiersii Skay4041</name>
    <dbReference type="NCBI Taxonomy" id="703135"/>
    <lineage>
        <taxon>Eukaryota</taxon>
        <taxon>Fungi</taxon>
        <taxon>Dikarya</taxon>
        <taxon>Basidiomycota</taxon>
        <taxon>Agaricomycotina</taxon>
        <taxon>Agaricomycetes</taxon>
        <taxon>Agaricomycetidae</taxon>
        <taxon>Agaricales</taxon>
        <taxon>Pluteineae</taxon>
        <taxon>Amanitaceae</taxon>
        <taxon>Amanita</taxon>
    </lineage>
</organism>
<feature type="region of interest" description="Disordered" evidence="1">
    <location>
        <begin position="1"/>
        <end position="56"/>
    </location>
</feature>
<sequence length="143" mass="15331">MGTRAAIHNRHPYASGPGYNAPYGAYGSSDPHFDDEAINGAYSSQPQPQASYNPEVYGSYVPYHADPGYQEATREYQAQRAYESPLATTNYVVPDQGPAAPLPLPGETTTSPTPRPAPTTAHSARAEQTKSAAYTEDDVYGGF</sequence>
<proteinExistence type="predicted"/>
<keyword evidence="3" id="KW-1185">Reference proteome</keyword>
<feature type="compositionally biased region" description="Polar residues" evidence="1">
    <location>
        <begin position="41"/>
        <end position="52"/>
    </location>
</feature>
<feature type="region of interest" description="Disordered" evidence="1">
    <location>
        <begin position="91"/>
        <end position="143"/>
    </location>
</feature>
<evidence type="ECO:0000313" key="2">
    <source>
        <dbReference type="EMBL" id="PFH50278.1"/>
    </source>
</evidence>